<name>A0A6C0D3Y1_9ZZZZ</name>
<feature type="region of interest" description="Disordered" evidence="1">
    <location>
        <begin position="1"/>
        <end position="24"/>
    </location>
</feature>
<dbReference type="EMBL" id="MN739523">
    <property type="protein sequence ID" value="QHT10619.1"/>
    <property type="molecule type" value="Genomic_DNA"/>
</dbReference>
<accession>A0A6C0D3Y1</accession>
<organism evidence="3">
    <name type="scientific">viral metagenome</name>
    <dbReference type="NCBI Taxonomy" id="1070528"/>
    <lineage>
        <taxon>unclassified sequences</taxon>
        <taxon>metagenomes</taxon>
        <taxon>organismal metagenomes</taxon>
    </lineage>
</organism>
<dbReference type="InterPro" id="IPR006196">
    <property type="entry name" value="RNA-binding_domain_S1_IF1"/>
</dbReference>
<proteinExistence type="predicted"/>
<dbReference type="InterPro" id="IPR012340">
    <property type="entry name" value="NA-bd_OB-fold"/>
</dbReference>
<dbReference type="Gene3D" id="2.40.50.140">
    <property type="entry name" value="Nucleic acid-binding proteins"/>
    <property type="match status" value="1"/>
</dbReference>
<evidence type="ECO:0000256" key="1">
    <source>
        <dbReference type="SAM" id="MobiDB-lite"/>
    </source>
</evidence>
<dbReference type="Pfam" id="PF01176">
    <property type="entry name" value="eIF-1a"/>
    <property type="match status" value="1"/>
</dbReference>
<reference evidence="3" key="1">
    <citation type="journal article" date="2020" name="Nature">
        <title>Giant virus diversity and host interactions through global metagenomics.</title>
        <authorList>
            <person name="Schulz F."/>
            <person name="Roux S."/>
            <person name="Paez-Espino D."/>
            <person name="Jungbluth S."/>
            <person name="Walsh D.A."/>
            <person name="Denef V.J."/>
            <person name="McMahon K.D."/>
            <person name="Konstantinidis K.T."/>
            <person name="Eloe-Fadrosh E.A."/>
            <person name="Kyrpides N.C."/>
            <person name="Woyke T."/>
        </authorList>
    </citation>
    <scope>NUCLEOTIDE SEQUENCE</scope>
    <source>
        <strain evidence="3">GVMAG-M-3300023174-107</strain>
    </source>
</reference>
<dbReference type="GO" id="GO:0003743">
    <property type="term" value="F:translation initiation factor activity"/>
    <property type="evidence" value="ECO:0007669"/>
    <property type="project" value="InterPro"/>
</dbReference>
<dbReference type="SUPFAM" id="SSF50249">
    <property type="entry name" value="Nucleic acid-binding proteins"/>
    <property type="match status" value="1"/>
</dbReference>
<protein>
    <recommendedName>
        <fullName evidence="2">S1-like domain-containing protein</fullName>
    </recommendedName>
</protein>
<dbReference type="SMART" id="SM00652">
    <property type="entry name" value="eIF1a"/>
    <property type="match status" value="1"/>
</dbReference>
<dbReference type="InterPro" id="IPR001253">
    <property type="entry name" value="TIF_eIF-1A"/>
</dbReference>
<feature type="domain" description="S1-like" evidence="2">
    <location>
        <begin position="23"/>
        <end position="105"/>
    </location>
</feature>
<evidence type="ECO:0000313" key="3">
    <source>
        <dbReference type="EMBL" id="QHT10619.1"/>
    </source>
</evidence>
<dbReference type="PROSITE" id="PS50832">
    <property type="entry name" value="S1_IF1_TYPE"/>
    <property type="match status" value="1"/>
</dbReference>
<dbReference type="PANTHER" id="PTHR21668">
    <property type="entry name" value="EIF-1A"/>
    <property type="match status" value="1"/>
</dbReference>
<sequence>MVKNTTGGNKAKKGASKDSVSNKRVRLAESADEIYGVATKMLGGGKFHVQCNDNVIRLCNIGGKFSGKHKQSNFIKAGTWVLVGLRTWETVIDKMPKCDLLECYTDSDKNKLLQTANTFTALEVVDEDIGDINFDEI</sequence>
<dbReference type="AlphaFoldDB" id="A0A6C0D3Y1"/>
<dbReference type="GO" id="GO:0003723">
    <property type="term" value="F:RNA binding"/>
    <property type="evidence" value="ECO:0007669"/>
    <property type="project" value="InterPro"/>
</dbReference>
<evidence type="ECO:0000259" key="2">
    <source>
        <dbReference type="PROSITE" id="PS50832"/>
    </source>
</evidence>